<evidence type="ECO:0000313" key="6">
    <source>
        <dbReference type="EMBL" id="HJA09178.1"/>
    </source>
</evidence>
<dbReference type="GO" id="GO:0016020">
    <property type="term" value="C:membrane"/>
    <property type="evidence" value="ECO:0007669"/>
    <property type="project" value="UniProtKB-SubCell"/>
</dbReference>
<evidence type="ECO:0000256" key="5">
    <source>
        <dbReference type="SAM" id="Phobius"/>
    </source>
</evidence>
<evidence type="ECO:0000256" key="4">
    <source>
        <dbReference type="ARBA" id="ARBA00023136"/>
    </source>
</evidence>
<feature type="transmembrane region" description="Helical" evidence="5">
    <location>
        <begin position="218"/>
        <end position="239"/>
    </location>
</feature>
<keyword evidence="4 5" id="KW-0472">Membrane</keyword>
<dbReference type="AlphaFoldDB" id="A0A9D2HDL5"/>
<feature type="transmembrane region" description="Helical" evidence="5">
    <location>
        <begin position="254"/>
        <end position="278"/>
    </location>
</feature>
<feature type="transmembrane region" description="Helical" evidence="5">
    <location>
        <begin position="188"/>
        <end position="206"/>
    </location>
</feature>
<dbReference type="Pfam" id="PF04610">
    <property type="entry name" value="TrbL"/>
    <property type="match status" value="1"/>
</dbReference>
<proteinExistence type="predicted"/>
<dbReference type="NCBIfam" id="TIGR02783">
    <property type="entry name" value="TrbL_P"/>
    <property type="match status" value="1"/>
</dbReference>
<gene>
    <name evidence="6" type="primary">trbL</name>
    <name evidence="6" type="ORF">H9962_08335</name>
</gene>
<protein>
    <submittedName>
        <fullName evidence="6">P-type conjugative transfer protein TrbL</fullName>
    </submittedName>
</protein>
<dbReference type="InterPro" id="IPR007688">
    <property type="entry name" value="Conjugal_tfr_TrbL/VirB6"/>
</dbReference>
<dbReference type="InterPro" id="IPR014150">
    <property type="entry name" value="Conjugal_tfr_TrbL"/>
</dbReference>
<comment type="subcellular location">
    <subcellularLocation>
        <location evidence="1">Membrane</location>
        <topology evidence="1">Multi-pass membrane protein</topology>
    </subcellularLocation>
</comment>
<evidence type="ECO:0000256" key="1">
    <source>
        <dbReference type="ARBA" id="ARBA00004141"/>
    </source>
</evidence>
<keyword evidence="2 5" id="KW-0812">Transmembrane</keyword>
<organism evidence="6 7">
    <name type="scientific">Candidatus Mailhella merdigallinarum</name>
    <dbReference type="NCBI Taxonomy" id="2838658"/>
    <lineage>
        <taxon>Bacteria</taxon>
        <taxon>Pseudomonadati</taxon>
        <taxon>Thermodesulfobacteriota</taxon>
        <taxon>Desulfovibrionia</taxon>
        <taxon>Desulfovibrionales</taxon>
        <taxon>Desulfovibrionaceae</taxon>
        <taxon>Mailhella</taxon>
    </lineage>
</organism>
<evidence type="ECO:0000256" key="3">
    <source>
        <dbReference type="ARBA" id="ARBA00022989"/>
    </source>
</evidence>
<feature type="transmembrane region" description="Helical" evidence="5">
    <location>
        <begin position="88"/>
        <end position="106"/>
    </location>
</feature>
<reference evidence="6" key="1">
    <citation type="journal article" date="2021" name="PeerJ">
        <title>Extensive microbial diversity within the chicken gut microbiome revealed by metagenomics and culture.</title>
        <authorList>
            <person name="Gilroy R."/>
            <person name="Ravi A."/>
            <person name="Getino M."/>
            <person name="Pursley I."/>
            <person name="Horton D.L."/>
            <person name="Alikhan N.F."/>
            <person name="Baker D."/>
            <person name="Gharbi K."/>
            <person name="Hall N."/>
            <person name="Watson M."/>
            <person name="Adriaenssens E.M."/>
            <person name="Foster-Nyarko E."/>
            <person name="Jarju S."/>
            <person name="Secka A."/>
            <person name="Antonio M."/>
            <person name="Oren A."/>
            <person name="Chaudhuri R.R."/>
            <person name="La Ragione R."/>
            <person name="Hildebrand F."/>
            <person name="Pallen M.J."/>
        </authorList>
    </citation>
    <scope>NUCLEOTIDE SEQUENCE</scope>
    <source>
        <strain evidence="6">CHK186-16707</strain>
    </source>
</reference>
<feature type="transmembrane region" description="Helical" evidence="5">
    <location>
        <begin position="161"/>
        <end position="182"/>
    </location>
</feature>
<feature type="transmembrane region" description="Helical" evidence="5">
    <location>
        <begin position="58"/>
        <end position="76"/>
    </location>
</feature>
<reference evidence="6" key="2">
    <citation type="submission" date="2021-04" db="EMBL/GenBank/DDBJ databases">
        <authorList>
            <person name="Gilroy R."/>
        </authorList>
    </citation>
    <scope>NUCLEOTIDE SEQUENCE</scope>
    <source>
        <strain evidence="6">CHK186-16707</strain>
    </source>
</reference>
<dbReference type="GO" id="GO:0030255">
    <property type="term" value="P:protein secretion by the type IV secretion system"/>
    <property type="evidence" value="ECO:0007669"/>
    <property type="project" value="InterPro"/>
</dbReference>
<name>A0A9D2HDL5_9BACT</name>
<keyword evidence="3 5" id="KW-1133">Transmembrane helix</keyword>
<sequence>MPQIRAINIMFLIVFLIEFFLLTKEGYATTQELGGDTANIVKSFQNITSGWDTVLRGYTLRLFALLLIIDIAWIGIRSALERPQLTDLIKQVATTIFFACVFLAVINHYKDWSWQIISQFQDIAKNLTPAQVHEGSPIQIGFTLCNKILSTMSIWSPIDSIMYAAAAFIILICFALLSAQVIFIKCEATLAMAAAMILLGFGGAGFTKDYAINTIRYVIAVAFKLFVITLLLGVGASFIEQMTVADSPTFEELFVIIGAAVVLLSLSTSLPDVCAGIINGSHVSSGMALVRTAGAVAGAAVGGMLAGVGATGAVKTASTMANEAGKHGLGKALSMGGSLGKAGLQTAMDMPGHRALKTMSNMRAQLAQARMNREEQGENK</sequence>
<dbReference type="Proteomes" id="UP000824225">
    <property type="component" value="Unassembled WGS sequence"/>
</dbReference>
<evidence type="ECO:0000256" key="2">
    <source>
        <dbReference type="ARBA" id="ARBA00022692"/>
    </source>
</evidence>
<feature type="transmembrane region" description="Helical" evidence="5">
    <location>
        <begin position="6"/>
        <end position="23"/>
    </location>
</feature>
<evidence type="ECO:0000313" key="7">
    <source>
        <dbReference type="Proteomes" id="UP000824225"/>
    </source>
</evidence>
<accession>A0A9D2HDL5</accession>
<dbReference type="EMBL" id="DXAN01000026">
    <property type="protein sequence ID" value="HJA09178.1"/>
    <property type="molecule type" value="Genomic_DNA"/>
</dbReference>
<comment type="caution">
    <text evidence="6">The sequence shown here is derived from an EMBL/GenBank/DDBJ whole genome shotgun (WGS) entry which is preliminary data.</text>
</comment>